<organism evidence="2">
    <name type="scientific">Candidatus Atribacter allofermentans</name>
    <dbReference type="NCBI Taxonomy" id="1852833"/>
    <lineage>
        <taxon>Bacteria</taxon>
        <taxon>Pseudomonadati</taxon>
        <taxon>Atribacterota</taxon>
        <taxon>Atribacteria</taxon>
        <taxon>Atribacterales</taxon>
        <taxon>Atribacteraceae</taxon>
        <taxon>Atribacter</taxon>
    </lineage>
</organism>
<comment type="caution">
    <text evidence="2">The sequence shown here is derived from an EMBL/GenBank/DDBJ whole genome shotgun (WGS) entry which is preliminary data.</text>
</comment>
<sequence>MYCAHSLINVATCHGMSNLGFSSSFGATMQHTSLSLLSQALIILIAGHFFRSDDWAMFDE</sequence>
<feature type="transmembrane region" description="Helical" evidence="1">
    <location>
        <begin position="32"/>
        <end position="50"/>
    </location>
</feature>
<keyword evidence="1" id="KW-0472">Membrane</keyword>
<evidence type="ECO:0000256" key="1">
    <source>
        <dbReference type="SAM" id="Phobius"/>
    </source>
</evidence>
<dbReference type="EMBL" id="MWBQ01000042">
    <property type="protein sequence ID" value="OQA60009.1"/>
    <property type="molecule type" value="Genomic_DNA"/>
</dbReference>
<protein>
    <submittedName>
        <fullName evidence="2">Uncharacterized protein</fullName>
    </submittedName>
</protein>
<accession>A0A1V5SZS0</accession>
<gene>
    <name evidence="2" type="ORF">BWY41_00707</name>
</gene>
<reference evidence="2" key="1">
    <citation type="submission" date="2017-02" db="EMBL/GenBank/DDBJ databases">
        <title>Delving into the versatile metabolic prowess of the omnipresent phylum Bacteroidetes.</title>
        <authorList>
            <person name="Nobu M.K."/>
            <person name="Mei R."/>
            <person name="Narihiro T."/>
            <person name="Kuroda K."/>
            <person name="Liu W.-T."/>
        </authorList>
    </citation>
    <scope>NUCLEOTIDE SEQUENCE</scope>
    <source>
        <strain evidence="2">ADurb.Bin276</strain>
    </source>
</reference>
<keyword evidence="1" id="KW-1133">Transmembrane helix</keyword>
<proteinExistence type="predicted"/>
<dbReference type="Proteomes" id="UP000485569">
    <property type="component" value="Unassembled WGS sequence"/>
</dbReference>
<evidence type="ECO:0000313" key="2">
    <source>
        <dbReference type="EMBL" id="OQA60009.1"/>
    </source>
</evidence>
<dbReference type="AlphaFoldDB" id="A0A1V5SZS0"/>
<keyword evidence="1" id="KW-0812">Transmembrane</keyword>
<name>A0A1V5SZS0_9BACT</name>